<comment type="caution">
    <text evidence="2">The sequence shown here is derived from an EMBL/GenBank/DDBJ whole genome shotgun (WGS) entry which is preliminary data.</text>
</comment>
<organism evidence="2 3">
    <name type="scientific">Corynascus novoguineensis</name>
    <dbReference type="NCBI Taxonomy" id="1126955"/>
    <lineage>
        <taxon>Eukaryota</taxon>
        <taxon>Fungi</taxon>
        <taxon>Dikarya</taxon>
        <taxon>Ascomycota</taxon>
        <taxon>Pezizomycotina</taxon>
        <taxon>Sordariomycetes</taxon>
        <taxon>Sordariomycetidae</taxon>
        <taxon>Sordariales</taxon>
        <taxon>Chaetomiaceae</taxon>
        <taxon>Corynascus</taxon>
    </lineage>
</organism>
<sequence length="68" mass="7553">RIHLPRPLGNLVIIIWAAVSLFARLSITGALNLVLRSFQARGVPTVTASFVRFCHVISVYIHTLLCCH</sequence>
<dbReference type="AlphaFoldDB" id="A0AAN7CPC4"/>
<protein>
    <submittedName>
        <fullName evidence="2">Uncharacterized protein</fullName>
    </submittedName>
</protein>
<dbReference type="Proteomes" id="UP001303647">
    <property type="component" value="Unassembled WGS sequence"/>
</dbReference>
<accession>A0AAN7CPC4</accession>
<evidence type="ECO:0000256" key="1">
    <source>
        <dbReference type="SAM" id="Phobius"/>
    </source>
</evidence>
<gene>
    <name evidence="2" type="ORF">C7999DRAFT_16031</name>
</gene>
<keyword evidence="1" id="KW-0472">Membrane</keyword>
<reference evidence="2" key="1">
    <citation type="journal article" date="2023" name="Mol. Phylogenet. Evol.">
        <title>Genome-scale phylogeny and comparative genomics of the fungal order Sordariales.</title>
        <authorList>
            <person name="Hensen N."/>
            <person name="Bonometti L."/>
            <person name="Westerberg I."/>
            <person name="Brannstrom I.O."/>
            <person name="Guillou S."/>
            <person name="Cros-Aarteil S."/>
            <person name="Calhoun S."/>
            <person name="Haridas S."/>
            <person name="Kuo A."/>
            <person name="Mondo S."/>
            <person name="Pangilinan J."/>
            <person name="Riley R."/>
            <person name="LaButti K."/>
            <person name="Andreopoulos B."/>
            <person name="Lipzen A."/>
            <person name="Chen C."/>
            <person name="Yan M."/>
            <person name="Daum C."/>
            <person name="Ng V."/>
            <person name="Clum A."/>
            <person name="Steindorff A."/>
            <person name="Ohm R.A."/>
            <person name="Martin F."/>
            <person name="Silar P."/>
            <person name="Natvig D.O."/>
            <person name="Lalanne C."/>
            <person name="Gautier V."/>
            <person name="Ament-Velasquez S.L."/>
            <person name="Kruys A."/>
            <person name="Hutchinson M.I."/>
            <person name="Powell A.J."/>
            <person name="Barry K."/>
            <person name="Miller A.N."/>
            <person name="Grigoriev I.V."/>
            <person name="Debuchy R."/>
            <person name="Gladieux P."/>
            <person name="Hiltunen Thoren M."/>
            <person name="Johannesson H."/>
        </authorList>
    </citation>
    <scope>NUCLEOTIDE SEQUENCE</scope>
    <source>
        <strain evidence="2">CBS 359.72</strain>
    </source>
</reference>
<name>A0AAN7CPC4_9PEZI</name>
<evidence type="ECO:0000313" key="2">
    <source>
        <dbReference type="EMBL" id="KAK4245814.1"/>
    </source>
</evidence>
<evidence type="ECO:0000313" key="3">
    <source>
        <dbReference type="Proteomes" id="UP001303647"/>
    </source>
</evidence>
<dbReference type="EMBL" id="MU857690">
    <property type="protein sequence ID" value="KAK4245814.1"/>
    <property type="molecule type" value="Genomic_DNA"/>
</dbReference>
<proteinExistence type="predicted"/>
<keyword evidence="1" id="KW-1133">Transmembrane helix</keyword>
<feature type="transmembrane region" description="Helical" evidence="1">
    <location>
        <begin position="12"/>
        <end position="35"/>
    </location>
</feature>
<feature type="non-terminal residue" evidence="2">
    <location>
        <position position="1"/>
    </location>
</feature>
<reference evidence="2" key="2">
    <citation type="submission" date="2023-05" db="EMBL/GenBank/DDBJ databases">
        <authorList>
            <consortium name="Lawrence Berkeley National Laboratory"/>
            <person name="Steindorff A."/>
            <person name="Hensen N."/>
            <person name="Bonometti L."/>
            <person name="Westerberg I."/>
            <person name="Brannstrom I.O."/>
            <person name="Guillou S."/>
            <person name="Cros-Aarteil S."/>
            <person name="Calhoun S."/>
            <person name="Haridas S."/>
            <person name="Kuo A."/>
            <person name="Mondo S."/>
            <person name="Pangilinan J."/>
            <person name="Riley R."/>
            <person name="Labutti K."/>
            <person name="Andreopoulos B."/>
            <person name="Lipzen A."/>
            <person name="Chen C."/>
            <person name="Yanf M."/>
            <person name="Daum C."/>
            <person name="Ng V."/>
            <person name="Clum A."/>
            <person name="Ohm R."/>
            <person name="Martin F."/>
            <person name="Silar P."/>
            <person name="Natvig D."/>
            <person name="Lalanne C."/>
            <person name="Gautier V."/>
            <person name="Ament-Velasquez S.L."/>
            <person name="Kruys A."/>
            <person name="Hutchinson M.I."/>
            <person name="Powell A.J."/>
            <person name="Barry K."/>
            <person name="Miller A.N."/>
            <person name="Grigoriev I.V."/>
            <person name="Debuchy R."/>
            <person name="Gladieux P."/>
            <person name="Thoren M.H."/>
            <person name="Johannesson H."/>
        </authorList>
    </citation>
    <scope>NUCLEOTIDE SEQUENCE</scope>
    <source>
        <strain evidence="2">CBS 359.72</strain>
    </source>
</reference>
<keyword evidence="3" id="KW-1185">Reference proteome</keyword>
<keyword evidence="1" id="KW-0812">Transmembrane</keyword>